<organism evidence="2 3">
    <name type="scientific">Pseudolactococcus piscium MKFS47</name>
    <dbReference type="NCBI Taxonomy" id="297352"/>
    <lineage>
        <taxon>Bacteria</taxon>
        <taxon>Bacillati</taxon>
        <taxon>Bacillota</taxon>
        <taxon>Bacilli</taxon>
        <taxon>Lactobacillales</taxon>
        <taxon>Streptococcaceae</taxon>
        <taxon>Pseudolactococcus</taxon>
    </lineage>
</organism>
<gene>
    <name evidence="2" type="ORF">LACPI_1463</name>
</gene>
<dbReference type="Gene3D" id="3.40.630.30">
    <property type="match status" value="1"/>
</dbReference>
<evidence type="ECO:0000313" key="3">
    <source>
        <dbReference type="Proteomes" id="UP000033166"/>
    </source>
</evidence>
<dbReference type="InterPro" id="IPR016181">
    <property type="entry name" value="Acyl_CoA_acyltransferase"/>
</dbReference>
<dbReference type="GO" id="GO:0016747">
    <property type="term" value="F:acyltransferase activity, transferring groups other than amino-acyl groups"/>
    <property type="evidence" value="ECO:0007669"/>
    <property type="project" value="InterPro"/>
</dbReference>
<keyword evidence="2" id="KW-0012">Acyltransferase</keyword>
<sequence length="168" mass="19505">MTAITVKAIKTSQEIDHLYELIKIIWPEVFTTLLGEAHVAYMLDNYQSPEKIKSEIDAGVVYYFVEAEEEIVGYLAYDLKADHMYISKLYLLNSVRGKGLSRSMLDWLEHTALDNHKDKLMLNVNRFNARAISVYKHMGFESMAEIDTPFGDFMLTDYRMEKQLSSKF</sequence>
<dbReference type="SUPFAM" id="SSF55729">
    <property type="entry name" value="Acyl-CoA N-acyltransferases (Nat)"/>
    <property type="match status" value="1"/>
</dbReference>
<dbReference type="RefSeq" id="WP_050703014.1">
    <property type="nucleotide sequence ID" value="NZ_LN774769.1"/>
</dbReference>
<name>A0A0D6DXH1_9LACT</name>
<dbReference type="AlphaFoldDB" id="A0A0D6DXH1"/>
<dbReference type="Proteomes" id="UP000033166">
    <property type="component" value="Chromosome I"/>
</dbReference>
<dbReference type="STRING" id="1364.LP2241_30489"/>
<proteinExistence type="predicted"/>
<dbReference type="PROSITE" id="PS51186">
    <property type="entry name" value="GNAT"/>
    <property type="match status" value="1"/>
</dbReference>
<dbReference type="KEGG" id="lpk:LACPI_1463"/>
<dbReference type="InterPro" id="IPR000182">
    <property type="entry name" value="GNAT_dom"/>
</dbReference>
<protein>
    <submittedName>
        <fullName evidence="2">N-Acyltransferase superfamily protein</fullName>
    </submittedName>
</protein>
<evidence type="ECO:0000313" key="2">
    <source>
        <dbReference type="EMBL" id="CEN28663.1"/>
    </source>
</evidence>
<dbReference type="Pfam" id="PF00583">
    <property type="entry name" value="Acetyltransf_1"/>
    <property type="match status" value="1"/>
</dbReference>
<feature type="domain" description="N-acetyltransferase" evidence="1">
    <location>
        <begin position="4"/>
        <end position="165"/>
    </location>
</feature>
<evidence type="ECO:0000259" key="1">
    <source>
        <dbReference type="PROSITE" id="PS51186"/>
    </source>
</evidence>
<dbReference type="HOGENOM" id="CLU_013985_18_4_9"/>
<reference evidence="3" key="1">
    <citation type="submission" date="2015-01" db="EMBL/GenBank/DDBJ databases">
        <authorList>
            <person name="Andreevskaya M."/>
        </authorList>
    </citation>
    <scope>NUCLEOTIDE SEQUENCE [LARGE SCALE GENOMIC DNA]</scope>
    <source>
        <strain evidence="3">MKFS47</strain>
    </source>
</reference>
<accession>A0A0D6DXH1</accession>
<dbReference type="EMBL" id="LN774769">
    <property type="protein sequence ID" value="CEN28663.1"/>
    <property type="molecule type" value="Genomic_DNA"/>
</dbReference>
<keyword evidence="2" id="KW-0808">Transferase</keyword>
<dbReference type="CDD" id="cd04301">
    <property type="entry name" value="NAT_SF"/>
    <property type="match status" value="1"/>
</dbReference>